<comment type="cofactor">
    <cofactor evidence="1">
        <name>FAD</name>
        <dbReference type="ChEBI" id="CHEBI:57692"/>
    </cofactor>
</comment>
<dbReference type="InterPro" id="IPR050346">
    <property type="entry name" value="FMO-like"/>
</dbReference>
<dbReference type="AlphaFoldDB" id="A0A9P4QSX4"/>
<name>A0A9P4QSX4_9PLEO</name>
<dbReference type="Pfam" id="PF00743">
    <property type="entry name" value="FMO-like"/>
    <property type="match status" value="2"/>
</dbReference>
<evidence type="ECO:0000313" key="7">
    <source>
        <dbReference type="EMBL" id="KAF2731870.1"/>
    </source>
</evidence>
<organism evidence="7 8">
    <name type="scientific">Polyplosphaeria fusca</name>
    <dbReference type="NCBI Taxonomy" id="682080"/>
    <lineage>
        <taxon>Eukaryota</taxon>
        <taxon>Fungi</taxon>
        <taxon>Dikarya</taxon>
        <taxon>Ascomycota</taxon>
        <taxon>Pezizomycotina</taxon>
        <taxon>Dothideomycetes</taxon>
        <taxon>Pleosporomycetidae</taxon>
        <taxon>Pleosporales</taxon>
        <taxon>Tetraplosphaeriaceae</taxon>
        <taxon>Polyplosphaeria</taxon>
    </lineage>
</organism>
<keyword evidence="8" id="KW-1185">Reference proteome</keyword>
<keyword evidence="5" id="KW-0521">NADP</keyword>
<evidence type="ECO:0000256" key="1">
    <source>
        <dbReference type="ARBA" id="ARBA00001974"/>
    </source>
</evidence>
<evidence type="ECO:0000256" key="4">
    <source>
        <dbReference type="ARBA" id="ARBA00022827"/>
    </source>
</evidence>
<evidence type="ECO:0000256" key="2">
    <source>
        <dbReference type="ARBA" id="ARBA00009183"/>
    </source>
</evidence>
<dbReference type="Pfam" id="PF13450">
    <property type="entry name" value="NAD_binding_8"/>
    <property type="match status" value="1"/>
</dbReference>
<dbReference type="SUPFAM" id="SSF51735">
    <property type="entry name" value="NAD(P)-binding Rossmann-fold domains"/>
    <property type="match status" value="1"/>
</dbReference>
<dbReference type="Proteomes" id="UP000799444">
    <property type="component" value="Unassembled WGS sequence"/>
</dbReference>
<dbReference type="InterPro" id="IPR020946">
    <property type="entry name" value="Flavin_mOase-like"/>
</dbReference>
<keyword evidence="3" id="KW-0285">Flavoprotein</keyword>
<comment type="similarity">
    <text evidence="2">Belongs to the FMO family.</text>
</comment>
<keyword evidence="4" id="KW-0274">FAD</keyword>
<protein>
    <submittedName>
        <fullName evidence="7">FAD/NAD(P)-binding domain-containing protein</fullName>
    </submittedName>
</protein>
<dbReference type="OrthoDB" id="66881at2759"/>
<dbReference type="InterPro" id="IPR036291">
    <property type="entry name" value="NAD(P)-bd_dom_sf"/>
</dbReference>
<dbReference type="PRINTS" id="PR00370">
    <property type="entry name" value="FMOXYGENASE"/>
</dbReference>
<dbReference type="Gene3D" id="3.50.50.60">
    <property type="entry name" value="FAD/NAD(P)-binding domain"/>
    <property type="match status" value="4"/>
</dbReference>
<sequence>MISIRARTVAIIGAGPSGLVAAKYLRAEKAFDEVVIFEQRASSGGIWNYTPHHTNEDLFHIPQTNPRGLNQEPAWIHKANGCNGENKAVSFLSPIYERLETNIPRGLMGFQDLDWPPECQLFPEHGVVLDYIKDYGKEFQSLIRYETQVVNVEPADESPVGSWRVKTRDLRSNKTHQHVYDAVIVANGHFIVPNIPNIADIQEWNNRYPDTISHSKYFRTPEVYAQKKVVVPLIWSSKSTSMLKPAPDPKKKEVPPISRFIPETRSVQFEDGTVETDVDAIVFATGYFYSLPFLQDVRPELITDGSHVLHTYRHLFYSPRPTLSFLALNQRVIPFPICEAQSAVLGRVYSGRLSLPAYSDMNEWEKSTVAEMGNGKNFHLLPFPKDGIYINELSKWASEATLREGLDNGGKGKTGPVWGEWEFWCRENFPAIRAAFGAQGNIRHSIKSLEELGFDYKEIVKRGGSGESKLI</sequence>
<dbReference type="GO" id="GO:0050660">
    <property type="term" value="F:flavin adenine dinucleotide binding"/>
    <property type="evidence" value="ECO:0007669"/>
    <property type="project" value="InterPro"/>
</dbReference>
<gene>
    <name evidence="7" type="ORF">EJ04DRAFT_471066</name>
</gene>
<dbReference type="GO" id="GO:0004499">
    <property type="term" value="F:N,N-dimethylaniline monooxygenase activity"/>
    <property type="evidence" value="ECO:0007669"/>
    <property type="project" value="InterPro"/>
</dbReference>
<accession>A0A9P4QSX4</accession>
<proteinExistence type="inferred from homology"/>
<dbReference type="FunFam" id="3.50.50.60:FF:000023">
    <property type="entry name" value="Dimethylaniline monooxygenase [N-oxide-forming]"/>
    <property type="match status" value="1"/>
</dbReference>
<dbReference type="InterPro" id="IPR036188">
    <property type="entry name" value="FAD/NAD-bd_sf"/>
</dbReference>
<dbReference type="SUPFAM" id="SSF51905">
    <property type="entry name" value="FAD/NAD(P)-binding domain"/>
    <property type="match status" value="2"/>
</dbReference>
<dbReference type="EMBL" id="ML996187">
    <property type="protein sequence ID" value="KAF2731870.1"/>
    <property type="molecule type" value="Genomic_DNA"/>
</dbReference>
<evidence type="ECO:0000313" key="8">
    <source>
        <dbReference type="Proteomes" id="UP000799444"/>
    </source>
</evidence>
<reference evidence="7" key="1">
    <citation type="journal article" date="2020" name="Stud. Mycol.">
        <title>101 Dothideomycetes genomes: a test case for predicting lifestyles and emergence of pathogens.</title>
        <authorList>
            <person name="Haridas S."/>
            <person name="Albert R."/>
            <person name="Binder M."/>
            <person name="Bloem J."/>
            <person name="Labutti K."/>
            <person name="Salamov A."/>
            <person name="Andreopoulos B."/>
            <person name="Baker S."/>
            <person name="Barry K."/>
            <person name="Bills G."/>
            <person name="Bluhm B."/>
            <person name="Cannon C."/>
            <person name="Castanera R."/>
            <person name="Culley D."/>
            <person name="Daum C."/>
            <person name="Ezra D."/>
            <person name="Gonzalez J."/>
            <person name="Henrissat B."/>
            <person name="Kuo A."/>
            <person name="Liang C."/>
            <person name="Lipzen A."/>
            <person name="Lutzoni F."/>
            <person name="Magnuson J."/>
            <person name="Mondo S."/>
            <person name="Nolan M."/>
            <person name="Ohm R."/>
            <person name="Pangilinan J."/>
            <person name="Park H.-J."/>
            <person name="Ramirez L."/>
            <person name="Alfaro M."/>
            <person name="Sun H."/>
            <person name="Tritt A."/>
            <person name="Yoshinaga Y."/>
            <person name="Zwiers L.-H."/>
            <person name="Turgeon B."/>
            <person name="Goodwin S."/>
            <person name="Spatafora J."/>
            <person name="Crous P."/>
            <person name="Grigoriev I."/>
        </authorList>
    </citation>
    <scope>NUCLEOTIDE SEQUENCE</scope>
    <source>
        <strain evidence="7">CBS 125425</strain>
    </source>
</reference>
<keyword evidence="6" id="KW-0560">Oxidoreductase</keyword>
<evidence type="ECO:0000256" key="5">
    <source>
        <dbReference type="ARBA" id="ARBA00022857"/>
    </source>
</evidence>
<evidence type="ECO:0000256" key="3">
    <source>
        <dbReference type="ARBA" id="ARBA00022630"/>
    </source>
</evidence>
<dbReference type="PANTHER" id="PTHR23023">
    <property type="entry name" value="DIMETHYLANILINE MONOOXYGENASE"/>
    <property type="match status" value="1"/>
</dbReference>
<dbReference type="InterPro" id="IPR000960">
    <property type="entry name" value="Flavin_mOase"/>
</dbReference>
<comment type="caution">
    <text evidence="7">The sequence shown here is derived from an EMBL/GenBank/DDBJ whole genome shotgun (WGS) entry which is preliminary data.</text>
</comment>
<dbReference type="GO" id="GO:0050661">
    <property type="term" value="F:NADP binding"/>
    <property type="evidence" value="ECO:0007669"/>
    <property type="project" value="InterPro"/>
</dbReference>
<evidence type="ECO:0000256" key="6">
    <source>
        <dbReference type="ARBA" id="ARBA00023002"/>
    </source>
</evidence>